<keyword evidence="3" id="KW-1185">Reference proteome</keyword>
<accession>A0A089LPI4</accession>
<dbReference type="AlphaFoldDB" id="A0A089LPI4"/>
<sequence length="80" mass="8676">MQPFAGREAPAGVHRQIPAGGQRAAQIAGQEQIGPLFALAEIEEALPHARSPAQINPGRYRHARVIAYTLQQISRQLKIG</sequence>
<evidence type="ECO:0000313" key="3">
    <source>
        <dbReference type="Proteomes" id="UP000029507"/>
    </source>
</evidence>
<dbReference type="HOGENOM" id="CLU_2586446_0_0_9"/>
<evidence type="ECO:0000313" key="2">
    <source>
        <dbReference type="EMBL" id="AIQ62000.1"/>
    </source>
</evidence>
<protein>
    <submittedName>
        <fullName evidence="2">Uncharacterized protein</fullName>
    </submittedName>
</protein>
<dbReference type="Proteomes" id="UP000029507">
    <property type="component" value="Chromosome"/>
</dbReference>
<feature type="region of interest" description="Disordered" evidence="1">
    <location>
        <begin position="1"/>
        <end position="20"/>
    </location>
</feature>
<organism evidence="2 3">
    <name type="scientific">Paenibacillus stellifer</name>
    <dbReference type="NCBI Taxonomy" id="169760"/>
    <lineage>
        <taxon>Bacteria</taxon>
        <taxon>Bacillati</taxon>
        <taxon>Bacillota</taxon>
        <taxon>Bacilli</taxon>
        <taxon>Bacillales</taxon>
        <taxon>Paenibacillaceae</taxon>
        <taxon>Paenibacillus</taxon>
    </lineage>
</organism>
<gene>
    <name evidence="2" type="ORF">PSTEL_01535</name>
</gene>
<dbReference type="KEGG" id="pste:PSTEL_01535"/>
<evidence type="ECO:0000256" key="1">
    <source>
        <dbReference type="SAM" id="MobiDB-lite"/>
    </source>
</evidence>
<dbReference type="EMBL" id="CP009286">
    <property type="protein sequence ID" value="AIQ62000.1"/>
    <property type="molecule type" value="Genomic_DNA"/>
</dbReference>
<proteinExistence type="predicted"/>
<reference evidence="2 3" key="1">
    <citation type="submission" date="2014-08" db="EMBL/GenBank/DDBJ databases">
        <title>Comparative genomics of the Paenibacillus odorifer group.</title>
        <authorList>
            <person name="den Bakker H.C."/>
            <person name="Tsai Y.-C."/>
            <person name="Martin N."/>
            <person name="Korlach J."/>
            <person name="Wiedmann M."/>
        </authorList>
    </citation>
    <scope>NUCLEOTIDE SEQUENCE [LARGE SCALE GENOMIC DNA]</scope>
    <source>
        <strain evidence="2 3">DSM 14472</strain>
    </source>
</reference>
<name>A0A089LPI4_9BACL</name>